<sequence>MKTTLLIAVILILIVVAVAVTYLAVSINESPESALLNAKKLLSRNVTLTYNFMASSMFIINNNVFPGISGIPFQTGPLTGTITISRTPMSDATVINGTLTFRHFIGGINFNLVLWKYDNELCYATEFNFMGHQTATHCAPYVNLTKYIMLTLNESKYVGKGAWHGKTTYCFTALITLTSTQGELQGIPIAMNVTKLCVLSNGVPTNITIYLYPMYQGRLSNMVMNINMTLLSYSFTFNQYRFSQITKGLIP</sequence>
<dbReference type="RefSeq" id="WP_054843206.1">
    <property type="nucleotide sequence ID" value="NZ_AP026830.1"/>
</dbReference>
<name>A0ABM8BLU7_9CREN</name>
<organism evidence="1 2">
    <name type="scientific">Vulcanisaeta souniana JCM 11219</name>
    <dbReference type="NCBI Taxonomy" id="1293586"/>
    <lineage>
        <taxon>Archaea</taxon>
        <taxon>Thermoproteota</taxon>
        <taxon>Thermoprotei</taxon>
        <taxon>Thermoproteales</taxon>
        <taxon>Thermoproteaceae</taxon>
        <taxon>Vulcanisaeta</taxon>
    </lineage>
</organism>
<gene>
    <name evidence="1" type="ORF">Vsou_10360</name>
</gene>
<dbReference type="GeneID" id="76206583"/>
<proteinExistence type="predicted"/>
<dbReference type="EMBL" id="AP026830">
    <property type="protein sequence ID" value="BDR91943.1"/>
    <property type="molecule type" value="Genomic_DNA"/>
</dbReference>
<accession>A0ABM8BLU7</accession>
<evidence type="ECO:0000313" key="2">
    <source>
        <dbReference type="Proteomes" id="UP001060771"/>
    </source>
</evidence>
<keyword evidence="2" id="KW-1185">Reference proteome</keyword>
<dbReference type="Proteomes" id="UP001060771">
    <property type="component" value="Chromosome"/>
</dbReference>
<protein>
    <submittedName>
        <fullName evidence="1">Uncharacterized protein</fullName>
    </submittedName>
</protein>
<reference evidence="2" key="1">
    <citation type="submission" date="2022-09" db="EMBL/GenBank/DDBJ databases">
        <title>Complete genome sequence of Vulcanisaeta souniana.</title>
        <authorList>
            <person name="Kato S."/>
            <person name="Itoh T."/>
            <person name="Ohkuma M."/>
        </authorList>
    </citation>
    <scope>NUCLEOTIDE SEQUENCE [LARGE SCALE GENOMIC DNA]</scope>
    <source>
        <strain evidence="2">JCM 11219</strain>
    </source>
</reference>
<evidence type="ECO:0000313" key="1">
    <source>
        <dbReference type="EMBL" id="BDR91943.1"/>
    </source>
</evidence>